<comment type="subcellular location">
    <subcellularLocation>
        <location evidence="1">Golgi apparatus membrane</location>
        <topology evidence="1">Single-pass type II membrane protein</topology>
    </subcellularLocation>
</comment>
<dbReference type="Gene3D" id="3.40.50.150">
    <property type="entry name" value="Vaccinia Virus protein VP39"/>
    <property type="match status" value="1"/>
</dbReference>
<dbReference type="Gene3D" id="3.90.550.50">
    <property type="match status" value="1"/>
</dbReference>
<dbReference type="GO" id="GO:0005975">
    <property type="term" value="P:carbohydrate metabolic process"/>
    <property type="evidence" value="ECO:0007669"/>
    <property type="project" value="InterPro"/>
</dbReference>
<evidence type="ECO:0000313" key="12">
    <source>
        <dbReference type="Proteomes" id="UP000236000"/>
    </source>
</evidence>
<dbReference type="PANTHER" id="PTHR11927:SF9">
    <property type="entry name" value="L-FUCOSYLTRANSFERASE"/>
    <property type="match status" value="1"/>
</dbReference>
<evidence type="ECO:0000313" key="11">
    <source>
        <dbReference type="EMBL" id="PNC18870.1"/>
    </source>
</evidence>
<dbReference type="InterPro" id="IPR002516">
    <property type="entry name" value="Glyco_trans_11"/>
</dbReference>
<dbReference type="InterPro" id="IPR007345">
    <property type="entry name" value="Polysacch_pyruvyl_Trfase"/>
</dbReference>
<dbReference type="Pfam" id="PF04230">
    <property type="entry name" value="PS_pyruv_trans"/>
    <property type="match status" value="1"/>
</dbReference>
<dbReference type="AlphaFoldDB" id="A0A2N8HF21"/>
<evidence type="ECO:0000256" key="3">
    <source>
        <dbReference type="ARBA" id="ARBA00022679"/>
    </source>
</evidence>
<dbReference type="CDD" id="cd11301">
    <property type="entry name" value="Fut1_Fut2_like"/>
    <property type="match status" value="1"/>
</dbReference>
<evidence type="ECO:0000256" key="9">
    <source>
        <dbReference type="SAM" id="MobiDB-lite"/>
    </source>
</evidence>
<name>A0A2N8HF21_9BACT</name>
<evidence type="ECO:0000256" key="7">
    <source>
        <dbReference type="ARBA" id="ARBA00023034"/>
    </source>
</evidence>
<dbReference type="Pfam" id="PF01531">
    <property type="entry name" value="Glyco_transf_11"/>
    <property type="match status" value="1"/>
</dbReference>
<dbReference type="PANTHER" id="PTHR11927">
    <property type="entry name" value="GALACTOSIDE 2-L-FUCOSYLTRANSFERASE"/>
    <property type="match status" value="1"/>
</dbReference>
<keyword evidence="3" id="KW-0808">Transferase</keyword>
<accession>A0A2N8HF21</accession>
<evidence type="ECO:0000256" key="2">
    <source>
        <dbReference type="ARBA" id="ARBA00022676"/>
    </source>
</evidence>
<keyword evidence="6" id="KW-1133">Transmembrane helix</keyword>
<evidence type="ECO:0000256" key="1">
    <source>
        <dbReference type="ARBA" id="ARBA00004323"/>
    </source>
</evidence>
<keyword evidence="4" id="KW-0812">Transmembrane</keyword>
<dbReference type="InterPro" id="IPR002659">
    <property type="entry name" value="Glyco_trans_31"/>
</dbReference>
<evidence type="ECO:0000259" key="10">
    <source>
        <dbReference type="Pfam" id="PF04230"/>
    </source>
</evidence>
<keyword evidence="2" id="KW-0328">Glycosyltransferase</keyword>
<feature type="region of interest" description="Disordered" evidence="9">
    <location>
        <begin position="606"/>
        <end position="630"/>
    </location>
</feature>
<feature type="domain" description="Polysaccharide pyruvyl transferase" evidence="10">
    <location>
        <begin position="26"/>
        <end position="264"/>
    </location>
</feature>
<organism evidence="11 12">
    <name type="scientific">Akkermansia muciniphila</name>
    <dbReference type="NCBI Taxonomy" id="239935"/>
    <lineage>
        <taxon>Bacteria</taxon>
        <taxon>Pseudomonadati</taxon>
        <taxon>Verrucomicrobiota</taxon>
        <taxon>Verrucomicrobiia</taxon>
        <taxon>Verrucomicrobiales</taxon>
        <taxon>Akkermansiaceae</taxon>
        <taxon>Akkermansia</taxon>
    </lineage>
</organism>
<dbReference type="EMBL" id="PJKA01000006">
    <property type="protein sequence ID" value="PNC18870.1"/>
    <property type="molecule type" value="Genomic_DNA"/>
</dbReference>
<comment type="caution">
    <text evidence="11">The sequence shown here is derived from an EMBL/GenBank/DDBJ whole genome shotgun (WGS) entry which is preliminary data.</text>
</comment>
<dbReference type="GO" id="GO:0008107">
    <property type="term" value="F:galactoside 2-alpha-L-fucosyltransferase activity"/>
    <property type="evidence" value="ECO:0007669"/>
    <property type="project" value="InterPro"/>
</dbReference>
<evidence type="ECO:0000256" key="8">
    <source>
        <dbReference type="ARBA" id="ARBA00023136"/>
    </source>
</evidence>
<sequence>MKHNNQLLQTLRDLGPFYYQPNPGNLGDQVLTQATREWSTRHRLPVHDFYMEILEKGEPFTLVYGGGGPFVPYYGMVPEIMRLLGHPLIRRVVILPSSFHQCGEVAQTFDERFTVFCREERSLRYLTGLGSRARLLLADDMAFTLDARKLLNNAPEEITSDPVFRDTLHHLRQSLYTTDDGRKILLMLREDAESRQEGANMRRKYKTFDLSGLYNEPTHDPERTRFLSTLFLAGLDQADIILTDRLHGAICARLLGKETWMLDNTYGKLAAVYQTSIKGASRKGLGRTVLLPTLEDFPYRSQISSTQGKTAKKKILVGICTSQGYAARRDAVRATWLTHPHPDVECLFFLGGIVPERERADTVGLDAPDSYNALPQKVLAFFRYALDHHDFDWLFKCDDDTYLDLTRLPELADDRYGIIGDELLARRLAPSGGAGYLLSRRTVERLVSPAFAERVPPSGAEDLIFGKLALEAGAVPYSTPRLFMSNTRYPAPENDTVSAHWCGPEMLRTLETLRHGTPATAYRGTHKYWQDELLFYPDGVFRRRRTHCYGSWHLGADDVLVLRWKTWNPEQLAWGGNAFIGSSIRLERMKAMPSLWELLPEKETHETANERAGDLPTDETGHSGTRPGTPPMQTEYIHAGCGDRFLEGWLNVDLPHYDLTAPLPWTNGTVKALFLERVAECLTPVEMADFLKEAWRVLAPGGILRLAFTDTGRLAAEAPAAWRRFMQDLSGLFPLPGVGLEAMMSREGQRSFWSSDSLAGLLTLAGFIVTGHEPGQSPTEKLRGLEREEARPERPFELMGRCCLEARKPEDAPPLACPAAPTRKAASSTATAALFAAAPPSSTAPLHMGEDTGLFVSPHFYSGPRTGNRLFQIAAVYAHALRHGLECRIPWRYEELTSRLYEMLGPETAVCPNGGYDGPVSYHEKHFSYDPIPASITQGRLSGYFQTEKYFAGQEKEIRTLFSRLAAPRREGEAGVHLRMGDYLKLLHKFQTPDAGFLEEAFSRISDNIKTLHIFSDSPRLALDLVASVPGAARFDLVLNEESVLSALRSMSSMQELVISCSTFSWWAAWLGNQEKVMVQKKWFVSEVSDYEDIYRPGWIRL</sequence>
<dbReference type="InterPro" id="IPR029044">
    <property type="entry name" value="Nucleotide-diphossugar_trans"/>
</dbReference>
<dbReference type="RefSeq" id="WP_102712599.1">
    <property type="nucleotide sequence ID" value="NZ_PJKA01000006.1"/>
</dbReference>
<evidence type="ECO:0000256" key="6">
    <source>
        <dbReference type="ARBA" id="ARBA00022989"/>
    </source>
</evidence>
<keyword evidence="5" id="KW-0735">Signal-anchor</keyword>
<dbReference type="GO" id="GO:0016020">
    <property type="term" value="C:membrane"/>
    <property type="evidence" value="ECO:0007669"/>
    <property type="project" value="InterPro"/>
</dbReference>
<dbReference type="Proteomes" id="UP000236000">
    <property type="component" value="Unassembled WGS sequence"/>
</dbReference>
<reference evidence="11 12" key="1">
    <citation type="journal article" date="2017" name="BMC Genomics">
        <title>Genome sequencing of 39 Akkermansia muciniphila isolates reveals its population structure, genomic and functional diverisity, and global distribution in mammalian gut microbiotas.</title>
        <authorList>
            <person name="Guo X."/>
            <person name="Li S."/>
            <person name="Zhang J."/>
            <person name="Wu F."/>
            <person name="Li X."/>
            <person name="Wu D."/>
            <person name="Zhang M."/>
            <person name="Ou Z."/>
            <person name="Jie Z."/>
            <person name="Yan Q."/>
            <person name="Li P."/>
            <person name="Yi J."/>
            <person name="Peng Y."/>
        </authorList>
    </citation>
    <scope>NUCLEOTIDE SEQUENCE [LARGE SCALE GENOMIC DNA]</scope>
    <source>
        <strain evidence="11 12">GP24</strain>
    </source>
</reference>
<dbReference type="InterPro" id="IPR029063">
    <property type="entry name" value="SAM-dependent_MTases_sf"/>
</dbReference>
<keyword evidence="7" id="KW-0333">Golgi apparatus</keyword>
<dbReference type="SUPFAM" id="SSF53335">
    <property type="entry name" value="S-adenosyl-L-methionine-dependent methyltransferases"/>
    <property type="match status" value="1"/>
</dbReference>
<gene>
    <name evidence="11" type="ORF">CXU22_03480</name>
</gene>
<proteinExistence type="predicted"/>
<keyword evidence="8" id="KW-0472">Membrane</keyword>
<dbReference type="Pfam" id="PF01762">
    <property type="entry name" value="Galactosyl_T"/>
    <property type="match status" value="1"/>
</dbReference>
<protein>
    <recommendedName>
        <fullName evidence="10">Polysaccharide pyruvyl transferase domain-containing protein</fullName>
    </recommendedName>
</protein>
<dbReference type="CDD" id="cd02440">
    <property type="entry name" value="AdoMet_MTases"/>
    <property type="match status" value="1"/>
</dbReference>
<dbReference type="OrthoDB" id="198005at2"/>
<evidence type="ECO:0000256" key="4">
    <source>
        <dbReference type="ARBA" id="ARBA00022692"/>
    </source>
</evidence>
<evidence type="ECO:0000256" key="5">
    <source>
        <dbReference type="ARBA" id="ARBA00022968"/>
    </source>
</evidence>
<dbReference type="SUPFAM" id="SSF53448">
    <property type="entry name" value="Nucleotide-diphospho-sugar transferases"/>
    <property type="match status" value="1"/>
</dbReference>